<dbReference type="PRINTS" id="PR00040">
    <property type="entry name" value="HTHMERR"/>
</dbReference>
<feature type="domain" description="HTH merR-type" evidence="8">
    <location>
        <begin position="13"/>
        <end position="81"/>
    </location>
</feature>
<keyword evidence="1" id="KW-0001">2Fe-2S</keyword>
<evidence type="ECO:0000256" key="2">
    <source>
        <dbReference type="ARBA" id="ARBA00022723"/>
    </source>
</evidence>
<dbReference type="InterPro" id="IPR010211">
    <property type="entry name" value="Redox-sen_tscrpt-act_SoxR"/>
</dbReference>
<dbReference type="InterPro" id="IPR000551">
    <property type="entry name" value="MerR-type_HTH_dom"/>
</dbReference>
<dbReference type="Pfam" id="PF09278">
    <property type="entry name" value="MerR-DNA-bind"/>
    <property type="match status" value="1"/>
</dbReference>
<keyword evidence="7" id="KW-0804">Transcription</keyword>
<evidence type="ECO:0000256" key="3">
    <source>
        <dbReference type="ARBA" id="ARBA00023004"/>
    </source>
</evidence>
<dbReference type="InterPro" id="IPR047057">
    <property type="entry name" value="MerR_fam"/>
</dbReference>
<evidence type="ECO:0000256" key="1">
    <source>
        <dbReference type="ARBA" id="ARBA00022714"/>
    </source>
</evidence>
<accession>A0A7W4NYE5</accession>
<evidence type="ECO:0000256" key="7">
    <source>
        <dbReference type="ARBA" id="ARBA00023163"/>
    </source>
</evidence>
<dbReference type="PROSITE" id="PS50937">
    <property type="entry name" value="HTH_MERR_2"/>
    <property type="match status" value="1"/>
</dbReference>
<keyword evidence="10" id="KW-1185">Reference proteome</keyword>
<proteinExistence type="predicted"/>
<comment type="caution">
    <text evidence="9">The sequence shown here is derived from an EMBL/GenBank/DDBJ whole genome shotgun (WGS) entry which is preliminary data.</text>
</comment>
<sequence length="152" mass="16724">MQNRAGNAMRADDLSVGEVARRCGVPVSTLHFYEARGLIRSGRNAGNQRRYGRAVLRRIAIIRVAQRAGLSLAEIKAALAGVPDGRAATVQDWRRMSTSWRESLQERIDDLTRLRDQLDRCIGCGCLSLADCPLRNPQDVLGAVRSGPVLLD</sequence>
<dbReference type="GO" id="GO:0051537">
    <property type="term" value="F:2 iron, 2 sulfur cluster binding"/>
    <property type="evidence" value="ECO:0007669"/>
    <property type="project" value="UniProtKB-KW"/>
</dbReference>
<dbReference type="InterPro" id="IPR015358">
    <property type="entry name" value="Tscrpt_reg_MerR_DNA-bd"/>
</dbReference>
<dbReference type="GO" id="GO:0046872">
    <property type="term" value="F:metal ion binding"/>
    <property type="evidence" value="ECO:0007669"/>
    <property type="project" value="UniProtKB-KW"/>
</dbReference>
<dbReference type="GO" id="GO:0003700">
    <property type="term" value="F:DNA-binding transcription factor activity"/>
    <property type="evidence" value="ECO:0007669"/>
    <property type="project" value="InterPro"/>
</dbReference>
<evidence type="ECO:0000313" key="10">
    <source>
        <dbReference type="Proteomes" id="UP000577891"/>
    </source>
</evidence>
<evidence type="ECO:0000256" key="5">
    <source>
        <dbReference type="ARBA" id="ARBA00023015"/>
    </source>
</evidence>
<protein>
    <submittedName>
        <fullName evidence="9">Redox-sensitive transcriptional activator SoxR</fullName>
    </submittedName>
</protein>
<dbReference type="GO" id="GO:0003677">
    <property type="term" value="F:DNA binding"/>
    <property type="evidence" value="ECO:0007669"/>
    <property type="project" value="UniProtKB-KW"/>
</dbReference>
<keyword evidence="6" id="KW-0238">DNA-binding</keyword>
<keyword evidence="2" id="KW-0479">Metal-binding</keyword>
<name>A0A7W4NYE5_9PROT</name>
<dbReference type="Gene3D" id="1.10.1660.10">
    <property type="match status" value="1"/>
</dbReference>
<dbReference type="NCBIfam" id="TIGR01950">
    <property type="entry name" value="SoxR"/>
    <property type="match status" value="1"/>
</dbReference>
<dbReference type="CDD" id="cd01110">
    <property type="entry name" value="HTH_SoxR"/>
    <property type="match status" value="1"/>
</dbReference>
<keyword evidence="4" id="KW-0411">Iron-sulfur</keyword>
<evidence type="ECO:0000313" key="9">
    <source>
        <dbReference type="EMBL" id="MBB2170891.1"/>
    </source>
</evidence>
<dbReference type="EMBL" id="JABEQE010000001">
    <property type="protein sequence ID" value="MBB2170891.1"/>
    <property type="molecule type" value="Genomic_DNA"/>
</dbReference>
<dbReference type="PANTHER" id="PTHR30204:SF0">
    <property type="entry name" value="REDOX-SENSITIVE TRANSCRIPTIONAL ACTIVATOR SOXR"/>
    <property type="match status" value="1"/>
</dbReference>
<dbReference type="Proteomes" id="UP000577891">
    <property type="component" value="Unassembled WGS sequence"/>
</dbReference>
<evidence type="ECO:0000256" key="4">
    <source>
        <dbReference type="ARBA" id="ARBA00023014"/>
    </source>
</evidence>
<dbReference type="GO" id="GO:0006979">
    <property type="term" value="P:response to oxidative stress"/>
    <property type="evidence" value="ECO:0007669"/>
    <property type="project" value="InterPro"/>
</dbReference>
<evidence type="ECO:0000256" key="6">
    <source>
        <dbReference type="ARBA" id="ARBA00023125"/>
    </source>
</evidence>
<keyword evidence="5" id="KW-0805">Transcription regulation</keyword>
<reference evidence="9 10" key="1">
    <citation type="submission" date="2020-04" db="EMBL/GenBank/DDBJ databases">
        <title>Description of novel Gluconacetobacter.</title>
        <authorList>
            <person name="Sombolestani A."/>
        </authorList>
    </citation>
    <scope>NUCLEOTIDE SEQUENCE [LARGE SCALE GENOMIC DNA]</scope>
    <source>
        <strain evidence="9 10">LMG 27724</strain>
    </source>
</reference>
<evidence type="ECO:0000259" key="8">
    <source>
        <dbReference type="PROSITE" id="PS50937"/>
    </source>
</evidence>
<dbReference type="InterPro" id="IPR009061">
    <property type="entry name" value="DNA-bd_dom_put_sf"/>
</dbReference>
<dbReference type="PANTHER" id="PTHR30204">
    <property type="entry name" value="REDOX-CYCLING DRUG-SENSING TRANSCRIPTIONAL ACTIVATOR SOXR"/>
    <property type="match status" value="1"/>
</dbReference>
<dbReference type="AlphaFoldDB" id="A0A7W4NYE5"/>
<dbReference type="Pfam" id="PF00376">
    <property type="entry name" value="MerR"/>
    <property type="match status" value="1"/>
</dbReference>
<dbReference type="SUPFAM" id="SSF46955">
    <property type="entry name" value="Putative DNA-binding domain"/>
    <property type="match status" value="1"/>
</dbReference>
<organism evidence="9 10">
    <name type="scientific">Gluconacetobacter asukensis</name>
    <dbReference type="NCBI Taxonomy" id="1017181"/>
    <lineage>
        <taxon>Bacteria</taxon>
        <taxon>Pseudomonadati</taxon>
        <taxon>Pseudomonadota</taxon>
        <taxon>Alphaproteobacteria</taxon>
        <taxon>Acetobacterales</taxon>
        <taxon>Acetobacteraceae</taxon>
        <taxon>Gluconacetobacter</taxon>
    </lineage>
</organism>
<dbReference type="SMART" id="SM00422">
    <property type="entry name" value="HTH_MERR"/>
    <property type="match status" value="1"/>
</dbReference>
<keyword evidence="3" id="KW-0408">Iron</keyword>
<gene>
    <name evidence="9" type="primary">soxR</name>
    <name evidence="9" type="ORF">HLH35_01955</name>
</gene>